<gene>
    <name evidence="2" type="ORF">IWX90DRAFT_179132</name>
</gene>
<proteinExistence type="predicted"/>
<protein>
    <submittedName>
        <fullName evidence="2">Uncharacterized protein</fullName>
    </submittedName>
</protein>
<feature type="region of interest" description="Disordered" evidence="1">
    <location>
        <begin position="202"/>
        <end position="227"/>
    </location>
</feature>
<evidence type="ECO:0000313" key="2">
    <source>
        <dbReference type="EMBL" id="KAK8169456.1"/>
    </source>
</evidence>
<feature type="compositionally biased region" description="Polar residues" evidence="1">
    <location>
        <begin position="116"/>
        <end position="125"/>
    </location>
</feature>
<sequence>MPSTYFTAPAASPNRPEAITTATTSPNTPTPTPTPTPNCMSTGLFCLQITANRRHVCSSNALFSPAQCLGRQTSQTLTAKPCQASRRTPGTNLPLPRRSSLLPGPPQPSVTHKSHTPAQQPAAQTHLSTLDSATVLATMTARGPDGLRAIARSLGQHPPNASRPLSRRRRRRRRPNPTIHDRRPPLRLSSLLPWPELGDAMRCDGEAPSSGTTLGRSSTNAKSGVVRDPRNGIVKRGLRRSSRGARWSRQNIVKVRGRRGSASASITVNPAEIRDSTRYSRCRSSLMCAPPIYPVVHDCRAMGASRCEAAHRASGHLRIHAEGYISHLLYCTADGCPLLVAAPSLQDHSPALQNHGNCFSASYCSKIAKSTFHCTNLAS</sequence>
<keyword evidence="3" id="KW-1185">Reference proteome</keyword>
<feature type="region of interest" description="Disordered" evidence="1">
    <location>
        <begin position="151"/>
        <end position="186"/>
    </location>
</feature>
<feature type="compositionally biased region" description="Low complexity" evidence="1">
    <location>
        <begin position="93"/>
        <end position="102"/>
    </location>
</feature>
<dbReference type="EMBL" id="JBBWUH010000004">
    <property type="protein sequence ID" value="KAK8169456.1"/>
    <property type="molecule type" value="Genomic_DNA"/>
</dbReference>
<feature type="region of interest" description="Disordered" evidence="1">
    <location>
        <begin position="1"/>
        <end position="38"/>
    </location>
</feature>
<feature type="compositionally biased region" description="Polar residues" evidence="1">
    <location>
        <begin position="209"/>
        <end position="222"/>
    </location>
</feature>
<name>A0ABR1XVX5_9PEZI</name>
<accession>A0ABR1XVX5</accession>
<evidence type="ECO:0000256" key="1">
    <source>
        <dbReference type="SAM" id="MobiDB-lite"/>
    </source>
</evidence>
<organism evidence="2 3">
    <name type="scientific">Phyllosticta citrichinensis</name>
    <dbReference type="NCBI Taxonomy" id="1130410"/>
    <lineage>
        <taxon>Eukaryota</taxon>
        <taxon>Fungi</taxon>
        <taxon>Dikarya</taxon>
        <taxon>Ascomycota</taxon>
        <taxon>Pezizomycotina</taxon>
        <taxon>Dothideomycetes</taxon>
        <taxon>Dothideomycetes incertae sedis</taxon>
        <taxon>Botryosphaeriales</taxon>
        <taxon>Phyllostictaceae</taxon>
        <taxon>Phyllosticta</taxon>
    </lineage>
</organism>
<feature type="region of interest" description="Disordered" evidence="1">
    <location>
        <begin position="76"/>
        <end position="125"/>
    </location>
</feature>
<comment type="caution">
    <text evidence="2">The sequence shown here is derived from an EMBL/GenBank/DDBJ whole genome shotgun (WGS) entry which is preliminary data.</text>
</comment>
<reference evidence="2 3" key="1">
    <citation type="journal article" date="2022" name="G3 (Bethesda)">
        <title>Enemy or ally: a genomic approach to elucidate the lifestyle of Phyllosticta citrichinaensis.</title>
        <authorList>
            <person name="Buijs V.A."/>
            <person name="Groenewald J.Z."/>
            <person name="Haridas S."/>
            <person name="LaButti K.M."/>
            <person name="Lipzen A."/>
            <person name="Martin F.M."/>
            <person name="Barry K."/>
            <person name="Grigoriev I.V."/>
            <person name="Crous P.W."/>
            <person name="Seidl M.F."/>
        </authorList>
    </citation>
    <scope>NUCLEOTIDE SEQUENCE [LARGE SCALE GENOMIC DNA]</scope>
    <source>
        <strain evidence="2 3">CBS 129764</strain>
    </source>
</reference>
<dbReference type="Proteomes" id="UP001456524">
    <property type="component" value="Unassembled WGS sequence"/>
</dbReference>
<feature type="compositionally biased region" description="Basic residues" evidence="1">
    <location>
        <begin position="165"/>
        <end position="175"/>
    </location>
</feature>
<evidence type="ECO:0000313" key="3">
    <source>
        <dbReference type="Proteomes" id="UP001456524"/>
    </source>
</evidence>